<dbReference type="EMBL" id="FPHG01000009">
    <property type="protein sequence ID" value="SFV51350.1"/>
    <property type="molecule type" value="Genomic_DNA"/>
</dbReference>
<dbReference type="InterPro" id="IPR004942">
    <property type="entry name" value="Roadblock/LAMTOR2_dom"/>
</dbReference>
<name>A0A1W1BCM6_9ZZZZ</name>
<dbReference type="SMART" id="SM00960">
    <property type="entry name" value="Robl_LC7"/>
    <property type="match status" value="1"/>
</dbReference>
<dbReference type="SUPFAM" id="SSF103196">
    <property type="entry name" value="Roadblock/LC7 domain"/>
    <property type="match status" value="1"/>
</dbReference>
<dbReference type="Gene3D" id="3.30.450.30">
    <property type="entry name" value="Dynein light chain 2a, cytoplasmic"/>
    <property type="match status" value="1"/>
</dbReference>
<feature type="domain" description="Roadblock/LAMTOR2" evidence="1">
    <location>
        <begin position="12"/>
        <end position="102"/>
    </location>
</feature>
<dbReference type="Pfam" id="PF03259">
    <property type="entry name" value="Robl_LC7"/>
    <property type="match status" value="1"/>
</dbReference>
<evidence type="ECO:0000313" key="2">
    <source>
        <dbReference type="EMBL" id="SFV51350.1"/>
    </source>
</evidence>
<protein>
    <recommendedName>
        <fullName evidence="1">Roadblock/LAMTOR2 domain-containing protein</fullName>
    </recommendedName>
</protein>
<accession>A0A1W1BCM6</accession>
<dbReference type="AlphaFoldDB" id="A0A1W1BCM6"/>
<organism evidence="2">
    <name type="scientific">hydrothermal vent metagenome</name>
    <dbReference type="NCBI Taxonomy" id="652676"/>
    <lineage>
        <taxon>unclassified sequences</taxon>
        <taxon>metagenomes</taxon>
        <taxon>ecological metagenomes</taxon>
    </lineage>
</organism>
<reference evidence="2" key="1">
    <citation type="submission" date="2016-10" db="EMBL/GenBank/DDBJ databases">
        <authorList>
            <person name="de Groot N.N."/>
        </authorList>
    </citation>
    <scope>NUCLEOTIDE SEQUENCE</scope>
</reference>
<sequence>MNLDIGTLTSQGESLLEDFTKKMGLDGALIATSEGLEMASFFNSNKEADAIAADVASILSVINGGLLINTQSGALKDMIISAENGSIAIKDLGEDIALGIVAPEGYKMGVLAVALKKFVTELQAL</sequence>
<gene>
    <name evidence="2" type="ORF">MNB_SV-9-207</name>
</gene>
<evidence type="ECO:0000259" key="1">
    <source>
        <dbReference type="SMART" id="SM00960"/>
    </source>
</evidence>
<proteinExistence type="predicted"/>